<sequence length="189" mass="20794">MPVLYSVLETKMSLFSNTRPLIFAVALSAFWLTALSGLPCDAHAEMEAPTGEVILVVGGNISETNVGDEAHFDRQMLTALGMETLTTTTPFEETPQDFQGPRLAALLKAVGAQGQVIVATALDGYTVEIPTRDMLDYPVLLAMVWNGKEMGIRNKGPTWIIYPLDQYPELVEEKFSTRSVWQLSSLNIQ</sequence>
<evidence type="ECO:0000259" key="1">
    <source>
        <dbReference type="Pfam" id="PF00174"/>
    </source>
</evidence>
<dbReference type="Proteomes" id="UP000287447">
    <property type="component" value="Unassembled WGS sequence"/>
</dbReference>
<keyword evidence="3" id="KW-1185">Reference proteome</keyword>
<name>A0A437QUV1_9PROT</name>
<accession>A0A437QUV1</accession>
<gene>
    <name evidence="2" type="ORF">EOI86_02890</name>
</gene>
<proteinExistence type="predicted"/>
<reference evidence="3" key="1">
    <citation type="submission" date="2019-01" db="EMBL/GenBank/DDBJ databases">
        <title>Gri0909 isolated from a small marine red alga.</title>
        <authorList>
            <person name="Kim J."/>
            <person name="Jeong S.E."/>
            <person name="Jeon C.O."/>
        </authorList>
    </citation>
    <scope>NUCLEOTIDE SEQUENCE [LARGE SCALE GENOMIC DNA]</scope>
    <source>
        <strain evidence="3">Gri0909</strain>
    </source>
</reference>
<dbReference type="AlphaFoldDB" id="A0A437QUV1"/>
<feature type="domain" description="Oxidoreductase molybdopterin-binding" evidence="1">
    <location>
        <begin position="97"/>
        <end position="160"/>
    </location>
</feature>
<dbReference type="SUPFAM" id="SSF56524">
    <property type="entry name" value="Oxidoreductase molybdopterin-binding domain"/>
    <property type="match status" value="1"/>
</dbReference>
<evidence type="ECO:0000313" key="3">
    <source>
        <dbReference type="Proteomes" id="UP000287447"/>
    </source>
</evidence>
<dbReference type="Gene3D" id="3.90.420.10">
    <property type="entry name" value="Oxidoreductase, molybdopterin-binding domain"/>
    <property type="match status" value="1"/>
</dbReference>
<protein>
    <submittedName>
        <fullName evidence="2">Oxidoreductase</fullName>
    </submittedName>
</protein>
<comment type="caution">
    <text evidence="2">The sequence shown here is derived from an EMBL/GenBank/DDBJ whole genome shotgun (WGS) entry which is preliminary data.</text>
</comment>
<dbReference type="Pfam" id="PF00174">
    <property type="entry name" value="Oxidored_molyb"/>
    <property type="match status" value="1"/>
</dbReference>
<dbReference type="InterPro" id="IPR000572">
    <property type="entry name" value="OxRdtase_Mopterin-bd_dom"/>
</dbReference>
<dbReference type="EMBL" id="SADE01000001">
    <property type="protein sequence ID" value="RVU38259.1"/>
    <property type="molecule type" value="Genomic_DNA"/>
</dbReference>
<organism evidence="2 3">
    <name type="scientific">Hwanghaeella grinnelliae</name>
    <dbReference type="NCBI Taxonomy" id="2500179"/>
    <lineage>
        <taxon>Bacteria</taxon>
        <taxon>Pseudomonadati</taxon>
        <taxon>Pseudomonadota</taxon>
        <taxon>Alphaproteobacteria</taxon>
        <taxon>Rhodospirillales</taxon>
        <taxon>Rhodospirillaceae</taxon>
        <taxon>Hwanghaeella</taxon>
    </lineage>
</organism>
<evidence type="ECO:0000313" key="2">
    <source>
        <dbReference type="EMBL" id="RVU38259.1"/>
    </source>
</evidence>
<dbReference type="InterPro" id="IPR036374">
    <property type="entry name" value="OxRdtase_Mopterin-bd_sf"/>
</dbReference>